<evidence type="ECO:0000256" key="3">
    <source>
        <dbReference type="ARBA" id="ARBA00022827"/>
    </source>
</evidence>
<feature type="domain" description="RsdA/BaiN/AoA(So)-like insert" evidence="5">
    <location>
        <begin position="187"/>
        <end position="347"/>
    </location>
</feature>
<evidence type="ECO:0000313" key="6">
    <source>
        <dbReference type="EMBL" id="ADU26998.1"/>
    </source>
</evidence>
<keyword evidence="2" id="KW-0285">Flavoprotein</keyword>
<dbReference type="NCBIfam" id="TIGR00275">
    <property type="entry name" value="aminoacetone oxidase family FAD-binding enzyme"/>
    <property type="match status" value="1"/>
</dbReference>
<evidence type="ECO:0000256" key="1">
    <source>
        <dbReference type="ARBA" id="ARBA00001974"/>
    </source>
</evidence>
<dbReference type="RefSeq" id="WP_013485353.1">
    <property type="nucleotide sequence ID" value="NC_014828.1"/>
</dbReference>
<dbReference type="Pfam" id="PF03486">
    <property type="entry name" value="HI0933_like"/>
    <property type="match status" value="1"/>
</dbReference>
<organism evidence="6 7">
    <name type="scientific">Ethanoligenens harbinense (strain DSM 18485 / JCM 12961 / CGMCC 1.5033 / YUAN-3)</name>
    <dbReference type="NCBI Taxonomy" id="663278"/>
    <lineage>
        <taxon>Bacteria</taxon>
        <taxon>Bacillati</taxon>
        <taxon>Bacillota</taxon>
        <taxon>Clostridia</taxon>
        <taxon>Eubacteriales</taxon>
        <taxon>Oscillospiraceae</taxon>
        <taxon>Ethanoligenens</taxon>
    </lineage>
</organism>
<reference evidence="6 7" key="1">
    <citation type="submission" date="2010-12" db="EMBL/GenBank/DDBJ databases">
        <title>Complete sequence of Ethanoligenens harbinense YUAN-3.</title>
        <authorList>
            <person name="Lucas S."/>
            <person name="Copeland A."/>
            <person name="Lapidus A."/>
            <person name="Cheng J.-F."/>
            <person name="Bruce D."/>
            <person name="Goodwin L."/>
            <person name="Pitluck S."/>
            <person name="Chertkov O."/>
            <person name="Misra M."/>
            <person name="Detter J.C."/>
            <person name="Han C."/>
            <person name="Tapia R."/>
            <person name="Land M."/>
            <person name="Hauser L."/>
            <person name="Jeffries C."/>
            <person name="Kyrpides N."/>
            <person name="Ivanova N."/>
            <person name="Mikhailova N."/>
            <person name="Wang A."/>
            <person name="Mouttaki H."/>
            <person name="He Z."/>
            <person name="Zhou J."/>
            <person name="Hemme C.L."/>
            <person name="Woyke T."/>
        </authorList>
    </citation>
    <scope>NUCLEOTIDE SEQUENCE [LARGE SCALE GENOMIC DNA]</scope>
    <source>
        <strain evidence="7">DSM 18485 / JCM 12961 / CGMCC 1.5033 / YUAN-3</strain>
    </source>
</reference>
<dbReference type="KEGG" id="eha:Ethha_1461"/>
<evidence type="ECO:0000259" key="5">
    <source>
        <dbReference type="Pfam" id="PF22780"/>
    </source>
</evidence>
<evidence type="ECO:0000259" key="4">
    <source>
        <dbReference type="Pfam" id="PF03486"/>
    </source>
</evidence>
<dbReference type="InterPro" id="IPR057661">
    <property type="entry name" value="RsdA/BaiN/AoA(So)_Rossmann"/>
</dbReference>
<accession>E6U7H5</accession>
<dbReference type="InterPro" id="IPR004792">
    <property type="entry name" value="BaiN-like"/>
</dbReference>
<feature type="domain" description="RsdA/BaiN/AoA(So)-like Rossmann fold-like" evidence="4">
    <location>
        <begin position="3"/>
        <end position="399"/>
    </location>
</feature>
<dbReference type="InterPro" id="IPR036188">
    <property type="entry name" value="FAD/NAD-bd_sf"/>
</dbReference>
<dbReference type="eggNOG" id="COG2081">
    <property type="taxonomic scope" value="Bacteria"/>
</dbReference>
<dbReference type="Gene3D" id="2.40.30.10">
    <property type="entry name" value="Translation factors"/>
    <property type="match status" value="1"/>
</dbReference>
<dbReference type="Gene3D" id="1.10.8.260">
    <property type="entry name" value="HI0933 insert domain-like"/>
    <property type="match status" value="1"/>
</dbReference>
<dbReference type="Gene3D" id="3.50.50.60">
    <property type="entry name" value="FAD/NAD(P)-binding domain"/>
    <property type="match status" value="1"/>
</dbReference>
<dbReference type="PANTHER" id="PTHR42887:SF2">
    <property type="entry name" value="OS12G0638800 PROTEIN"/>
    <property type="match status" value="1"/>
</dbReference>
<comment type="cofactor">
    <cofactor evidence="1">
        <name>FAD</name>
        <dbReference type="ChEBI" id="CHEBI:57692"/>
    </cofactor>
</comment>
<dbReference type="STRING" id="663278.Ethha_1461"/>
<proteinExistence type="predicted"/>
<dbReference type="PANTHER" id="PTHR42887">
    <property type="entry name" value="OS12G0638800 PROTEIN"/>
    <property type="match status" value="1"/>
</dbReference>
<evidence type="ECO:0000313" key="7">
    <source>
        <dbReference type="Proteomes" id="UP000001551"/>
    </source>
</evidence>
<sequence length="402" mass="42634">MARIAVVGAGAAGLMAAGFAAERHEVVLVERNARPGRKLMITGKGRCNVTNNCGLDEFLANVPVNPRFLYSALSQFGPADAIAFFEKLGVPLKTERGRRVFPVSDKAVEIVDALARFAAPAKKQTGRVQDLLLRGDAVAGVRLEDGREIGADAVILCTGGASYPATGSTGDGYHLAEQAGHTIVPPHASLVPMVTEEEWPARVMGLSLRNVTLTVCSRDGKTVFSELGEMLFTHFGVSGPLVLAASSHLRKPQGGRLSIDLKPGLSPEKLDARLQRDFEAFSAQNLSNTLHALLPARLISICLLLAHLDGAKKTAQVTRAERLALGAVVKALPLTVKAFRPIEEAIITSGGVNVREVDPKTMASKRKRGLYIAGELLDVDAHTGGYNLQIAFATGRAAGLTV</sequence>
<dbReference type="SUPFAM" id="SSF51905">
    <property type="entry name" value="FAD/NAD(P)-binding domain"/>
    <property type="match status" value="1"/>
</dbReference>
<dbReference type="EMBL" id="CP002400">
    <property type="protein sequence ID" value="ADU26998.1"/>
    <property type="molecule type" value="Genomic_DNA"/>
</dbReference>
<dbReference type="InterPro" id="IPR055178">
    <property type="entry name" value="RsdA/BaiN/AoA(So)-like_dom"/>
</dbReference>
<dbReference type="InterPro" id="IPR023166">
    <property type="entry name" value="BaiN-like_dom_sf"/>
</dbReference>
<dbReference type="Proteomes" id="UP000001551">
    <property type="component" value="Chromosome"/>
</dbReference>
<dbReference type="HOGENOM" id="CLU_025174_3_1_9"/>
<keyword evidence="3" id="KW-0274">FAD</keyword>
<evidence type="ECO:0000256" key="2">
    <source>
        <dbReference type="ARBA" id="ARBA00022630"/>
    </source>
</evidence>
<name>E6U7H5_ETHHY</name>
<protein>
    <submittedName>
        <fullName evidence="6">HI0933 family protein</fullName>
    </submittedName>
</protein>
<dbReference type="Pfam" id="PF22780">
    <property type="entry name" value="HI0933_like_1st"/>
    <property type="match status" value="1"/>
</dbReference>
<keyword evidence="7" id="KW-1185">Reference proteome</keyword>
<dbReference type="SUPFAM" id="SSF160996">
    <property type="entry name" value="HI0933 insert domain-like"/>
    <property type="match status" value="1"/>
</dbReference>
<dbReference type="AlphaFoldDB" id="E6U7H5"/>
<gene>
    <name evidence="6" type="ordered locus">Ethha_1461</name>
</gene>